<comment type="caution">
    <text evidence="8">The sequence shown here is derived from an EMBL/GenBank/DDBJ whole genome shotgun (WGS) entry which is preliminary data.</text>
</comment>
<keyword evidence="4 7" id="KW-0472">Membrane</keyword>
<organism evidence="8 9">
    <name type="scientific">Elysia chlorotica</name>
    <name type="common">Eastern emerald elysia</name>
    <name type="synonym">Sea slug</name>
    <dbReference type="NCBI Taxonomy" id="188477"/>
    <lineage>
        <taxon>Eukaryota</taxon>
        <taxon>Metazoa</taxon>
        <taxon>Spiralia</taxon>
        <taxon>Lophotrochozoa</taxon>
        <taxon>Mollusca</taxon>
        <taxon>Gastropoda</taxon>
        <taxon>Heterobranchia</taxon>
        <taxon>Euthyneura</taxon>
        <taxon>Panpulmonata</taxon>
        <taxon>Sacoglossa</taxon>
        <taxon>Placobranchoidea</taxon>
        <taxon>Plakobranchidae</taxon>
        <taxon>Elysia</taxon>
    </lineage>
</organism>
<proteinExistence type="inferred from homology"/>
<protein>
    <recommendedName>
        <fullName evidence="10">Transmembrane protein</fullName>
    </recommendedName>
</protein>
<evidence type="ECO:0000256" key="3">
    <source>
        <dbReference type="ARBA" id="ARBA00022989"/>
    </source>
</evidence>
<name>A0A433SRL6_ELYCH</name>
<feature type="transmembrane region" description="Helical" evidence="7">
    <location>
        <begin position="134"/>
        <end position="154"/>
    </location>
</feature>
<evidence type="ECO:0008006" key="10">
    <source>
        <dbReference type="Google" id="ProtNLM"/>
    </source>
</evidence>
<feature type="transmembrane region" description="Helical" evidence="7">
    <location>
        <begin position="246"/>
        <end position="270"/>
    </location>
</feature>
<evidence type="ECO:0000256" key="7">
    <source>
        <dbReference type="SAM" id="Phobius"/>
    </source>
</evidence>
<gene>
    <name evidence="8" type="ORF">EGW08_020376</name>
</gene>
<dbReference type="OrthoDB" id="6423876at2759"/>
<comment type="similarity">
    <text evidence="5">Belongs to the TMEM179 family.</text>
</comment>
<evidence type="ECO:0000256" key="2">
    <source>
        <dbReference type="ARBA" id="ARBA00022692"/>
    </source>
</evidence>
<dbReference type="Proteomes" id="UP000271974">
    <property type="component" value="Unassembled WGS sequence"/>
</dbReference>
<reference evidence="8 9" key="1">
    <citation type="submission" date="2019-01" db="EMBL/GenBank/DDBJ databases">
        <title>A draft genome assembly of the solar-powered sea slug Elysia chlorotica.</title>
        <authorList>
            <person name="Cai H."/>
            <person name="Li Q."/>
            <person name="Fang X."/>
            <person name="Li J."/>
            <person name="Curtis N.E."/>
            <person name="Altenburger A."/>
            <person name="Shibata T."/>
            <person name="Feng M."/>
            <person name="Maeda T."/>
            <person name="Schwartz J.A."/>
            <person name="Shigenobu S."/>
            <person name="Lundholm N."/>
            <person name="Nishiyama T."/>
            <person name="Yang H."/>
            <person name="Hasebe M."/>
            <person name="Li S."/>
            <person name="Pierce S.K."/>
            <person name="Wang J."/>
        </authorList>
    </citation>
    <scope>NUCLEOTIDE SEQUENCE [LARGE SCALE GENOMIC DNA]</scope>
    <source>
        <strain evidence="8">EC2010</strain>
        <tissue evidence="8">Whole organism of an adult</tissue>
    </source>
</reference>
<keyword evidence="9" id="KW-1185">Reference proteome</keyword>
<dbReference type="EMBL" id="RQTK01001148">
    <property type="protein sequence ID" value="RUS71867.1"/>
    <property type="molecule type" value="Genomic_DNA"/>
</dbReference>
<feature type="transmembrane region" description="Helical" evidence="7">
    <location>
        <begin position="174"/>
        <end position="195"/>
    </location>
</feature>
<feature type="compositionally biased region" description="Basic and acidic residues" evidence="6">
    <location>
        <begin position="415"/>
        <end position="430"/>
    </location>
</feature>
<accession>A0A433SRL6</accession>
<sequence length="447" mass="49681">MSFSGSLVSSGLARGRFRHVSRQLSFFEDSEDEESCRDDSGEDFDHESPIKKILTVLNNMQRSVLRHLLTFQVVLFVISLILSGMVFMPLSLVFQGFKGQCLLFSDISLIWNSNKTVTIDLETTRFGSVRQCDVTTFIAVSVFVVCIIFSWFYLCSIFSASGSDENKQSTNKVQIPALLIFLGLFISTIVAAAKISAGFGVWCRNIVDNMPAGPDRKLACSDFERLNWTNNINNYMFYTRFRIAEVACWLLCTSLFVLCCVTCVGCYHMLIDAHKITVSQATLSVSLEESEDGSLVVVSAKHKHQKGEFEGSSHDYFTPMQDQMLSSDEAELRQNRHKEVLLSTEATVHLENTPDDSDLYTERKDIATVNDAFLSDISDHEEMPESGTVASGKINTSDGDEVPSLMTSHSISVHSKSEDDQSKSNEKEALSKNVTANGGYGAVSSHR</sequence>
<evidence type="ECO:0000256" key="5">
    <source>
        <dbReference type="ARBA" id="ARBA00093776"/>
    </source>
</evidence>
<comment type="subcellular location">
    <subcellularLocation>
        <location evidence="1">Membrane</location>
        <topology evidence="1">Multi-pass membrane protein</topology>
    </subcellularLocation>
</comment>
<dbReference type="InterPro" id="IPR029673">
    <property type="entry name" value="TMEM179"/>
</dbReference>
<dbReference type="AlphaFoldDB" id="A0A433SRL6"/>
<feature type="transmembrane region" description="Helical" evidence="7">
    <location>
        <begin position="69"/>
        <end position="94"/>
    </location>
</feature>
<evidence type="ECO:0000313" key="8">
    <source>
        <dbReference type="EMBL" id="RUS71867.1"/>
    </source>
</evidence>
<dbReference type="InterPro" id="IPR059010">
    <property type="entry name" value="TMEM179-179B"/>
</dbReference>
<keyword evidence="3 7" id="KW-1133">Transmembrane helix</keyword>
<keyword evidence="2 7" id="KW-0812">Transmembrane</keyword>
<evidence type="ECO:0000256" key="4">
    <source>
        <dbReference type="ARBA" id="ARBA00023136"/>
    </source>
</evidence>
<feature type="region of interest" description="Disordered" evidence="6">
    <location>
        <begin position="375"/>
        <end position="447"/>
    </location>
</feature>
<evidence type="ECO:0000256" key="6">
    <source>
        <dbReference type="SAM" id="MobiDB-lite"/>
    </source>
</evidence>
<dbReference type="PANTHER" id="PTHR31872:SF4">
    <property type="entry name" value="TRANSMEMBRANE PROTEIN 179"/>
    <property type="match status" value="1"/>
</dbReference>
<dbReference type="Pfam" id="PF26158">
    <property type="entry name" value="Claudin_TMEM179-179B"/>
    <property type="match status" value="1"/>
</dbReference>
<feature type="compositionally biased region" description="Polar residues" evidence="6">
    <location>
        <begin position="405"/>
        <end position="414"/>
    </location>
</feature>
<evidence type="ECO:0000313" key="9">
    <source>
        <dbReference type="Proteomes" id="UP000271974"/>
    </source>
</evidence>
<evidence type="ECO:0000256" key="1">
    <source>
        <dbReference type="ARBA" id="ARBA00004141"/>
    </source>
</evidence>
<dbReference type="PANTHER" id="PTHR31872">
    <property type="entry name" value="TRANSMEMBRANE PROTEIN 179"/>
    <property type="match status" value="1"/>
</dbReference>